<feature type="region of interest" description="Disordered" evidence="1">
    <location>
        <begin position="1"/>
        <end position="55"/>
    </location>
</feature>
<dbReference type="Proteomes" id="UP000702954">
    <property type="component" value="Unassembled WGS sequence"/>
</dbReference>
<keyword evidence="3" id="KW-1185">Reference proteome</keyword>
<evidence type="ECO:0000256" key="1">
    <source>
        <dbReference type="SAM" id="MobiDB-lite"/>
    </source>
</evidence>
<evidence type="ECO:0000313" key="3">
    <source>
        <dbReference type="Proteomes" id="UP000702954"/>
    </source>
</evidence>
<comment type="caution">
    <text evidence="2">The sequence shown here is derived from an EMBL/GenBank/DDBJ whole genome shotgun (WGS) entry which is preliminary data.</text>
</comment>
<feature type="compositionally biased region" description="Basic residues" evidence="1">
    <location>
        <begin position="1"/>
        <end position="13"/>
    </location>
</feature>
<evidence type="ECO:0000313" key="2">
    <source>
        <dbReference type="EMBL" id="GBU06404.1"/>
    </source>
</evidence>
<reference evidence="2 3" key="1">
    <citation type="journal article" date="2018" name="Int. J. Syst. Evol. Microbiol.">
        <title>Draft Genome Sequence of Faecalimonas umbilicata JCM 30896T, an Acetate-Producing Bacterium Isolated from Human Feces.</title>
        <authorList>
            <person name="Sakamoto M."/>
            <person name="Ikeyama N."/>
            <person name="Yuki M."/>
            <person name="Ohkuma M."/>
        </authorList>
    </citation>
    <scope>NUCLEOTIDE SEQUENCE [LARGE SCALE GENOMIC DNA]</scope>
    <source>
        <strain evidence="2 3">EGH7</strain>
    </source>
</reference>
<accession>A0ABQ0R1A4</accession>
<feature type="compositionally biased region" description="Basic and acidic residues" evidence="1">
    <location>
        <begin position="14"/>
        <end position="55"/>
    </location>
</feature>
<organism evidence="2 3">
    <name type="scientific">Faecalimonas umbilicata</name>
    <dbReference type="NCBI Taxonomy" id="1912855"/>
    <lineage>
        <taxon>Bacteria</taxon>
        <taxon>Bacillati</taxon>
        <taxon>Bacillota</taxon>
        <taxon>Clostridia</taxon>
        <taxon>Lachnospirales</taxon>
        <taxon>Lachnospiraceae</taxon>
        <taxon>Faecalimonas</taxon>
    </lineage>
</organism>
<protein>
    <recommendedName>
        <fullName evidence="4">CsbD-like protein</fullName>
    </recommendedName>
</protein>
<gene>
    <name evidence="2" type="ORF">FAEUMB_29450</name>
</gene>
<dbReference type="EMBL" id="BHEO01000008">
    <property type="protein sequence ID" value="GBU06404.1"/>
    <property type="molecule type" value="Genomic_DNA"/>
</dbReference>
<evidence type="ECO:0008006" key="4">
    <source>
        <dbReference type="Google" id="ProtNLM"/>
    </source>
</evidence>
<sequence>MYNISRRNKRKRAKGEENERKNRWWEDESKGRKPEDIGAAKEKLSERVGELVKTV</sequence>
<proteinExistence type="predicted"/>
<name>A0ABQ0R1A4_9FIRM</name>